<dbReference type="AlphaFoldDB" id="A0A836KH83"/>
<keyword evidence="4" id="KW-1185">Reference proteome</keyword>
<keyword evidence="1" id="KW-0175">Coiled coil</keyword>
<dbReference type="RefSeq" id="XP_067691244.1">
    <property type="nucleotide sequence ID" value="XM_067835873.1"/>
</dbReference>
<evidence type="ECO:0000313" key="3">
    <source>
        <dbReference type="EMBL" id="KAG5474051.1"/>
    </source>
</evidence>
<evidence type="ECO:0000313" key="4">
    <source>
        <dbReference type="Proteomes" id="UP000674179"/>
    </source>
</evidence>
<dbReference type="OrthoDB" id="273035at2759"/>
<evidence type="ECO:0000256" key="2">
    <source>
        <dbReference type="SAM" id="MobiDB-lite"/>
    </source>
</evidence>
<feature type="coiled-coil region" evidence="1">
    <location>
        <begin position="36"/>
        <end position="70"/>
    </location>
</feature>
<reference evidence="3 4" key="1">
    <citation type="submission" date="2021-02" db="EMBL/GenBank/DDBJ databases">
        <title>Leishmania (Mundinia) enrietti genome sequencing and assembly.</title>
        <authorList>
            <person name="Almutairi H."/>
            <person name="Gatherer D."/>
        </authorList>
    </citation>
    <scope>NUCLEOTIDE SEQUENCE [LARGE SCALE GENOMIC DNA]</scope>
    <source>
        <strain evidence="3">CUR178</strain>
    </source>
</reference>
<feature type="coiled-coil region" evidence="1">
    <location>
        <begin position="250"/>
        <end position="312"/>
    </location>
</feature>
<feature type="compositionally biased region" description="Polar residues" evidence="2">
    <location>
        <begin position="432"/>
        <end position="450"/>
    </location>
</feature>
<feature type="compositionally biased region" description="Low complexity" evidence="2">
    <location>
        <begin position="398"/>
        <end position="411"/>
    </location>
</feature>
<dbReference type="EMBL" id="JAFHKP010000029">
    <property type="protein sequence ID" value="KAG5474051.1"/>
    <property type="molecule type" value="Genomic_DNA"/>
</dbReference>
<organism evidence="3 4">
    <name type="scientific">Leishmania enriettii</name>
    <dbReference type="NCBI Taxonomy" id="5663"/>
    <lineage>
        <taxon>Eukaryota</taxon>
        <taxon>Discoba</taxon>
        <taxon>Euglenozoa</taxon>
        <taxon>Kinetoplastea</taxon>
        <taxon>Metakinetoplastina</taxon>
        <taxon>Trypanosomatida</taxon>
        <taxon>Trypanosomatidae</taxon>
        <taxon>Leishmaniinae</taxon>
        <taxon>Leishmania</taxon>
    </lineage>
</organism>
<feature type="compositionally biased region" description="Low complexity" evidence="2">
    <location>
        <begin position="375"/>
        <end position="385"/>
    </location>
</feature>
<dbReference type="GeneID" id="94171383"/>
<dbReference type="Proteomes" id="UP000674179">
    <property type="component" value="Chromosome 29"/>
</dbReference>
<feature type="region of interest" description="Disordered" evidence="2">
    <location>
        <begin position="375"/>
        <end position="451"/>
    </location>
</feature>
<gene>
    <name evidence="3" type="ORF">CUR178_04162</name>
</gene>
<accession>A0A836KH83</accession>
<name>A0A836KH83_LEIEN</name>
<protein>
    <submittedName>
        <fullName evidence="3">Uncharacterized protein</fullName>
    </submittedName>
</protein>
<sequence>MPSITDLASVPDMIEAQLTLSYSRLTDVIRVIVDQGNSHEDDISEIRERLAKLAQENSSLRAEIEALKQEKGPGADVTSALEDLKSTLSQLSEKLGANTESIAASDAANKAQVAVAEKRVIEQQVAMKATFDRQAEELVKRVSAAEKLLHPLQAFADLWGAGPEQVLEMGRRTDKQEIEYSLEDRTRYVLSLPSFAKLQEEMEVLRALVQHQAADALMAKTSEAARKSRTSSYVAAVAASTEGTDNSGEMEALTRAVRSLEQDVEVVQQQRLPPLESAVRGLQGRANPEKRISGTEKDLSRLHSQVAQIEDRLNFLLGQTGEVREVGVDKAHPGLVDLARRVSLLEGTVEGLPHRKDLTPASASSAARVEPVNADGAAAAVPARPSSRNRGSIPAAGRPPSGRLGSSGVLPALTKESLSSSSTVAENGARSPPTSRASSLPRIANSNDLGQPTVEVLRRQEASQPSVAGEGKRISLALEPDSGLRRRVVQLEENTAILEMNKADRKELLALEEALRNTIEISQQLREQHHQLPSPQQTLVSNSAYNSPPLLPQRLASASARCSVPDYAANQQRGDNLSRLTSAAAALGRPMFVGSSSSVYLRDGSKLTNVTVSPNQALQQ</sequence>
<evidence type="ECO:0000256" key="1">
    <source>
        <dbReference type="SAM" id="Coils"/>
    </source>
</evidence>
<proteinExistence type="predicted"/>
<comment type="caution">
    <text evidence="3">The sequence shown here is derived from an EMBL/GenBank/DDBJ whole genome shotgun (WGS) entry which is preliminary data.</text>
</comment>
<feature type="compositionally biased region" description="Polar residues" evidence="2">
    <location>
        <begin position="416"/>
        <end position="425"/>
    </location>
</feature>
<dbReference type="KEGG" id="lenr:94171383"/>